<organism evidence="2 3">
    <name type="scientific">Herpetosiphon aurantiacus (strain ATCC 23779 / DSM 785 / 114-95)</name>
    <dbReference type="NCBI Taxonomy" id="316274"/>
    <lineage>
        <taxon>Bacteria</taxon>
        <taxon>Bacillati</taxon>
        <taxon>Chloroflexota</taxon>
        <taxon>Chloroflexia</taxon>
        <taxon>Herpetosiphonales</taxon>
        <taxon>Herpetosiphonaceae</taxon>
        <taxon>Herpetosiphon</taxon>
    </lineage>
</organism>
<dbReference type="Proteomes" id="UP000000787">
    <property type="component" value="Plasmid pHAU02"/>
</dbReference>
<name>A9B948_HERA2</name>
<reference evidence="2 3" key="1">
    <citation type="journal article" date="2011" name="Stand. Genomic Sci.">
        <title>Complete genome sequence of the filamentous gliding predatory bacterium Herpetosiphon aurantiacus type strain (114-95(T)).</title>
        <authorList>
            <person name="Kiss H."/>
            <person name="Nett M."/>
            <person name="Domin N."/>
            <person name="Martin K."/>
            <person name="Maresca J.A."/>
            <person name="Copeland A."/>
            <person name="Lapidus A."/>
            <person name="Lucas S."/>
            <person name="Berry K.W."/>
            <person name="Glavina Del Rio T."/>
            <person name="Dalin E."/>
            <person name="Tice H."/>
            <person name="Pitluck S."/>
            <person name="Richardson P."/>
            <person name="Bruce D."/>
            <person name="Goodwin L."/>
            <person name="Han C."/>
            <person name="Detter J.C."/>
            <person name="Schmutz J."/>
            <person name="Brettin T."/>
            <person name="Land M."/>
            <person name="Hauser L."/>
            <person name="Kyrpides N.C."/>
            <person name="Ivanova N."/>
            <person name="Goker M."/>
            <person name="Woyke T."/>
            <person name="Klenk H.P."/>
            <person name="Bryant D.A."/>
        </authorList>
    </citation>
    <scope>NUCLEOTIDE SEQUENCE [LARGE SCALE GENOMIC DNA]</scope>
    <source>
        <strain evidence="3">ATCC 23779 / DSM 785 / 114-95</strain>
        <plasmid evidence="2">pHAU02</plasmid>
    </source>
</reference>
<keyword evidence="1" id="KW-1133">Transmembrane helix</keyword>
<keyword evidence="3" id="KW-1185">Reference proteome</keyword>
<dbReference type="BioCyc" id="HAUR316274:GHYA-5297-MONOMER"/>
<sequence length="188" mass="21148">MKFRAPQQRIRLPARHPTVILTRVVMGIIIVTAVSLGWRLVHQPGPLVVPHQTATRTAPAAGYRLYTWTGGLQVLLVLDGPGVEDRCEVRWHNQIQVYHCWIVFDDETVLRWMLWSGDGRRGWVEADGQRYALPDTGTVMRIRANGAHGVITMLDRALPKIAAGTETKTIAAWMARDPELAPLATRMR</sequence>
<evidence type="ECO:0000313" key="3">
    <source>
        <dbReference type="Proteomes" id="UP000000787"/>
    </source>
</evidence>
<proteinExistence type="predicted"/>
<accession>A9B948</accession>
<feature type="transmembrane region" description="Helical" evidence="1">
    <location>
        <begin position="20"/>
        <end position="41"/>
    </location>
</feature>
<evidence type="ECO:0000256" key="1">
    <source>
        <dbReference type="SAM" id="Phobius"/>
    </source>
</evidence>
<keyword evidence="1" id="KW-0812">Transmembrane</keyword>
<gene>
    <name evidence="2" type="ordered locus">Haur_5235</name>
</gene>
<dbReference type="AlphaFoldDB" id="A9B948"/>
<keyword evidence="2" id="KW-0614">Plasmid</keyword>
<dbReference type="HOGENOM" id="CLU_1439275_0_0_0"/>
<dbReference type="InParanoid" id="A9B948"/>
<protein>
    <submittedName>
        <fullName evidence="2">Uncharacterized protein</fullName>
    </submittedName>
</protein>
<keyword evidence="1" id="KW-0472">Membrane</keyword>
<dbReference type="EMBL" id="CP000877">
    <property type="protein sequence ID" value="ABX07862.1"/>
    <property type="molecule type" value="Genomic_DNA"/>
</dbReference>
<dbReference type="KEGG" id="hau:Haur_5235"/>
<geneLocation type="plasmid" evidence="2 3">
    <name>pHAU02</name>
</geneLocation>
<evidence type="ECO:0000313" key="2">
    <source>
        <dbReference type="EMBL" id="ABX07862.1"/>
    </source>
</evidence>